<evidence type="ECO:0008006" key="2">
    <source>
        <dbReference type="Google" id="ProtNLM"/>
    </source>
</evidence>
<dbReference type="InterPro" id="IPR023214">
    <property type="entry name" value="HAD_sf"/>
</dbReference>
<protein>
    <recommendedName>
        <fullName evidence="2">5'-nucleotidase</fullName>
    </recommendedName>
</protein>
<dbReference type="Pfam" id="PF12710">
    <property type="entry name" value="HAD"/>
    <property type="match status" value="1"/>
</dbReference>
<dbReference type="PANTHER" id="PTHR28181">
    <property type="entry name" value="UPF0655 PROTEIN YCR015C"/>
    <property type="match status" value="1"/>
</dbReference>
<accession>A0A7S0LPV4</accession>
<dbReference type="AlphaFoldDB" id="A0A7S0LPV4"/>
<reference evidence="1" key="1">
    <citation type="submission" date="2021-01" db="EMBL/GenBank/DDBJ databases">
        <authorList>
            <person name="Corre E."/>
            <person name="Pelletier E."/>
            <person name="Niang G."/>
            <person name="Scheremetjew M."/>
            <person name="Finn R."/>
            <person name="Kale V."/>
            <person name="Holt S."/>
            <person name="Cochrane G."/>
            <person name="Meng A."/>
            <person name="Brown T."/>
            <person name="Cohen L."/>
        </authorList>
    </citation>
    <scope>NUCLEOTIDE SEQUENCE</scope>
    <source>
        <strain evidence="1">PLY182g</strain>
    </source>
</reference>
<organism evidence="1">
    <name type="scientific">Coccolithus braarudii</name>
    <dbReference type="NCBI Taxonomy" id="221442"/>
    <lineage>
        <taxon>Eukaryota</taxon>
        <taxon>Haptista</taxon>
        <taxon>Haptophyta</taxon>
        <taxon>Prymnesiophyceae</taxon>
        <taxon>Coccolithales</taxon>
        <taxon>Coccolithaceae</taxon>
        <taxon>Coccolithus</taxon>
    </lineage>
</organism>
<dbReference type="SUPFAM" id="SSF56784">
    <property type="entry name" value="HAD-like"/>
    <property type="match status" value="1"/>
</dbReference>
<sequence>MPPLRAMMSAMTAVSAASAPTCKLPPRLLVTDFDSSLTASDTIAALLSLAPTSARRDNAVKEAVDAYLADFERVKQLLLGGDVCEALHEMERVEHASLDRVETSGLLRGIRKEQYARAAEQNMRLRPHAAEALEAASASGVEVHVCSANWSKGWVEAGLGAHLLPSVRSVLCNDLHLDDELTTSTGGILRSVVSAADKQRCFARLEGEQMQREPGRAGEATVFIGDALSDVLALCAADVGIVIGDDSLLQAALEIKGASSCALPLAVADGGILRGVYRAGGWHEVAEVLRLSESH</sequence>
<dbReference type="PANTHER" id="PTHR28181:SF1">
    <property type="entry name" value="COLD TOLERANCE PROTEIN 1"/>
    <property type="match status" value="1"/>
</dbReference>
<gene>
    <name evidence="1" type="ORF">CPEL01642_LOCUS22306</name>
</gene>
<proteinExistence type="predicted"/>
<dbReference type="Gene3D" id="3.40.50.1000">
    <property type="entry name" value="HAD superfamily/HAD-like"/>
    <property type="match status" value="1"/>
</dbReference>
<evidence type="ECO:0000313" key="1">
    <source>
        <dbReference type="EMBL" id="CAD8618925.1"/>
    </source>
</evidence>
<dbReference type="InterPro" id="IPR036412">
    <property type="entry name" value="HAD-like_sf"/>
</dbReference>
<dbReference type="EMBL" id="HBEY01046510">
    <property type="protein sequence ID" value="CAD8618925.1"/>
    <property type="molecule type" value="Transcribed_RNA"/>
</dbReference>
<name>A0A7S0LPV4_9EUKA</name>
<dbReference type="InterPro" id="IPR050849">
    <property type="entry name" value="HAD-like_hydrolase_phosphatase"/>
</dbReference>